<dbReference type="SUPFAM" id="SSF52540">
    <property type="entry name" value="P-loop containing nucleoside triphosphate hydrolases"/>
    <property type="match status" value="1"/>
</dbReference>
<evidence type="ECO:0000313" key="2">
    <source>
        <dbReference type="EMBL" id="GAL22919.1"/>
    </source>
</evidence>
<gene>
    <name evidence="2" type="ORF">JCM19235_1220</name>
</gene>
<evidence type="ECO:0000313" key="3">
    <source>
        <dbReference type="Proteomes" id="UP000029228"/>
    </source>
</evidence>
<sequence>MSEEKEVAKFVDFDPEFQEKLVAMQIRDGVFARRTEGLLKPEYFDSRADATLASLAIKYFEKYKHAPTEPSVFVTLFKKAVSTGRIRDDIVDECRDKLKAAFSADISARDYAIDQVGDFARHQAVQQAMLDAFDAMERHNMDKAEELMTKAFQVGPHADSAPYDYWDEVDSRTKYRVDVKSGKIKPHGMSTGIPELDKVLYHKGWGIKELTVLLAGAKKGKSFSLWDFGKLLTLQGRNVLGVTLEVSKEVLSDRLDASVSDTEIDAIGSHILAIRDEIKKTKEKRDPGKFMLHEFPSGSFRPLDLENLIETYKARGIKFDAVVIDYLDIMAPNKWTPNEIENSRTIC</sequence>
<dbReference type="GO" id="GO:0005524">
    <property type="term" value="F:ATP binding"/>
    <property type="evidence" value="ECO:0007669"/>
    <property type="project" value="InterPro"/>
</dbReference>
<accession>A0A090S8S4</accession>
<dbReference type="OrthoDB" id="8478084at2"/>
<dbReference type="STRING" id="990268.JCM19235_1220"/>
<evidence type="ECO:0000259" key="1">
    <source>
        <dbReference type="Pfam" id="PF03796"/>
    </source>
</evidence>
<comment type="caution">
    <text evidence="2">The sequence shown here is derived from an EMBL/GenBank/DDBJ whole genome shotgun (WGS) entry which is preliminary data.</text>
</comment>
<keyword evidence="3" id="KW-1185">Reference proteome</keyword>
<organism evidence="2 3">
    <name type="scientific">Vibrio maritimus</name>
    <dbReference type="NCBI Taxonomy" id="990268"/>
    <lineage>
        <taxon>Bacteria</taxon>
        <taxon>Pseudomonadati</taxon>
        <taxon>Pseudomonadota</taxon>
        <taxon>Gammaproteobacteria</taxon>
        <taxon>Vibrionales</taxon>
        <taxon>Vibrionaceae</taxon>
        <taxon>Vibrio</taxon>
    </lineage>
</organism>
<dbReference type="EMBL" id="BBMR01000017">
    <property type="protein sequence ID" value="GAL22919.1"/>
    <property type="molecule type" value="Genomic_DNA"/>
</dbReference>
<reference evidence="2 3" key="1">
    <citation type="submission" date="2014-09" db="EMBL/GenBank/DDBJ databases">
        <title>Vibrio maritimus JCM 19235. (C45) whole genome shotgun sequence.</title>
        <authorList>
            <person name="Sawabe T."/>
            <person name="Meirelles P."/>
            <person name="Nakanishi M."/>
            <person name="Sayaka M."/>
            <person name="Hattori M."/>
            <person name="Ohkuma M."/>
        </authorList>
    </citation>
    <scope>NUCLEOTIDE SEQUENCE [LARGE SCALE GENOMIC DNA]</scope>
    <source>
        <strain evidence="3">JCM19235</strain>
    </source>
</reference>
<dbReference type="AlphaFoldDB" id="A0A090S8S4"/>
<feature type="domain" description="SF4 helicase" evidence="1">
    <location>
        <begin position="188"/>
        <end position="334"/>
    </location>
</feature>
<dbReference type="Proteomes" id="UP000029228">
    <property type="component" value="Unassembled WGS sequence"/>
</dbReference>
<proteinExistence type="predicted"/>
<name>A0A090S8S4_9VIBR</name>
<dbReference type="Pfam" id="PF03796">
    <property type="entry name" value="DnaB_C"/>
    <property type="match status" value="1"/>
</dbReference>
<dbReference type="GO" id="GO:0006260">
    <property type="term" value="P:DNA replication"/>
    <property type="evidence" value="ECO:0007669"/>
    <property type="project" value="InterPro"/>
</dbReference>
<dbReference type="Gene3D" id="3.40.50.300">
    <property type="entry name" value="P-loop containing nucleotide triphosphate hydrolases"/>
    <property type="match status" value="1"/>
</dbReference>
<dbReference type="InterPro" id="IPR027417">
    <property type="entry name" value="P-loop_NTPase"/>
</dbReference>
<dbReference type="InterPro" id="IPR007694">
    <property type="entry name" value="DNA_helicase_DnaB-like_C"/>
</dbReference>
<dbReference type="GO" id="GO:0003678">
    <property type="term" value="F:DNA helicase activity"/>
    <property type="evidence" value="ECO:0007669"/>
    <property type="project" value="InterPro"/>
</dbReference>
<protein>
    <submittedName>
        <fullName evidence="2">DNA primase</fullName>
    </submittedName>
</protein>